<dbReference type="Proteomes" id="UP000190890">
    <property type="component" value="Unassembled WGS sequence"/>
</dbReference>
<proteinExistence type="predicted"/>
<keyword evidence="2" id="KW-1185">Reference proteome</keyword>
<evidence type="ECO:0000313" key="1">
    <source>
        <dbReference type="EMBL" id="OOM76559.1"/>
    </source>
</evidence>
<organism evidence="1 2">
    <name type="scientific">Clostridium puniceum</name>
    <dbReference type="NCBI Taxonomy" id="29367"/>
    <lineage>
        <taxon>Bacteria</taxon>
        <taxon>Bacillati</taxon>
        <taxon>Bacillota</taxon>
        <taxon>Clostridia</taxon>
        <taxon>Eubacteriales</taxon>
        <taxon>Clostridiaceae</taxon>
        <taxon>Clostridium</taxon>
    </lineage>
</organism>
<reference evidence="1 2" key="1">
    <citation type="submission" date="2016-05" db="EMBL/GenBank/DDBJ databases">
        <title>Microbial solvent formation.</title>
        <authorList>
            <person name="Poehlein A."/>
            <person name="Montoya Solano J.D."/>
            <person name="Flitsch S."/>
            <person name="Krabben P."/>
            <person name="Duerre P."/>
            <person name="Daniel R."/>
        </authorList>
    </citation>
    <scope>NUCLEOTIDE SEQUENCE [LARGE SCALE GENOMIC DNA]</scope>
    <source>
        <strain evidence="1 2">DSM 2619</strain>
    </source>
</reference>
<gene>
    <name evidence="1" type="ORF">CLPUN_26420</name>
</gene>
<sequence length="73" mass="8781">MRQIIKLKELYDNDSLDLILKYCIDQNIYEIKEIKNILKTKYLDIVKGITSNDELLTINETSRDLSYYEEDQF</sequence>
<accession>A0A1S8TG13</accession>
<evidence type="ECO:0000313" key="2">
    <source>
        <dbReference type="Proteomes" id="UP000190890"/>
    </source>
</evidence>
<name>A0A1S8TG13_9CLOT</name>
<dbReference type="OrthoDB" id="3193769at2"/>
<protein>
    <submittedName>
        <fullName evidence="1">Uncharacterized protein</fullName>
    </submittedName>
</protein>
<dbReference type="EMBL" id="LZZM01000169">
    <property type="protein sequence ID" value="OOM76559.1"/>
    <property type="molecule type" value="Genomic_DNA"/>
</dbReference>
<dbReference type="AlphaFoldDB" id="A0A1S8TG13"/>
<comment type="caution">
    <text evidence="1">The sequence shown here is derived from an EMBL/GenBank/DDBJ whole genome shotgun (WGS) entry which is preliminary data.</text>
</comment>